<organism evidence="2 3">
    <name type="scientific">Thalassomonas actiniarum</name>
    <dbReference type="NCBI Taxonomy" id="485447"/>
    <lineage>
        <taxon>Bacteria</taxon>
        <taxon>Pseudomonadati</taxon>
        <taxon>Pseudomonadota</taxon>
        <taxon>Gammaproteobacteria</taxon>
        <taxon>Alteromonadales</taxon>
        <taxon>Colwelliaceae</taxon>
        <taxon>Thalassomonas</taxon>
    </lineage>
</organism>
<protein>
    <submittedName>
        <fullName evidence="2">Uncharacterized protein</fullName>
    </submittedName>
</protein>
<proteinExistence type="predicted"/>
<evidence type="ECO:0000313" key="3">
    <source>
        <dbReference type="Proteomes" id="UP000032568"/>
    </source>
</evidence>
<reference evidence="2 3" key="1">
    <citation type="journal article" date="2015" name="Genome Announc.">
        <title>Draft Genome Sequences of Marine Isolates of Thalassomonas viridans and Thalassomonas actiniarum.</title>
        <authorList>
            <person name="Olonade I."/>
            <person name="van Zyl L.J."/>
            <person name="Trindade M."/>
        </authorList>
    </citation>
    <scope>NUCLEOTIDE SEQUENCE [LARGE SCALE GENOMIC DNA]</scope>
    <source>
        <strain evidence="2 3">A5K-106</strain>
    </source>
</reference>
<name>A0AAE9YHH0_9GAMM</name>
<sequence>MLTRPVMANKAISVLAQISVIVAQAHLLAVNAAIGQQSVASKATSRILVGGSELLKISKP</sequence>
<keyword evidence="3" id="KW-1185">Reference proteome</keyword>
<dbReference type="AlphaFoldDB" id="A0AAE9YHH0"/>
<reference evidence="2 3" key="2">
    <citation type="journal article" date="2022" name="Mar. Drugs">
        <title>Bioassay-Guided Fractionation Leads to the Detection of Cholic Acid Generated by the Rare Thalassomonas sp.</title>
        <authorList>
            <person name="Pheiffer F."/>
            <person name="Schneider Y.K."/>
            <person name="Hansen E.H."/>
            <person name="Andersen J.H."/>
            <person name="Isaksson J."/>
            <person name="Busche T."/>
            <person name="R C."/>
            <person name="Kalinowski J."/>
            <person name="Zyl L.V."/>
            <person name="Trindade M."/>
        </authorList>
    </citation>
    <scope>NUCLEOTIDE SEQUENCE [LARGE SCALE GENOMIC DNA]</scope>
    <source>
        <strain evidence="2 3">A5K-106</strain>
    </source>
</reference>
<feature type="chain" id="PRO_5041898977" evidence="1">
    <location>
        <begin position="26"/>
        <end position="60"/>
    </location>
</feature>
<evidence type="ECO:0000313" key="2">
    <source>
        <dbReference type="EMBL" id="WDD96679.1"/>
    </source>
</evidence>
<feature type="signal peptide" evidence="1">
    <location>
        <begin position="1"/>
        <end position="25"/>
    </location>
</feature>
<accession>A0AAE9YHH0</accession>
<dbReference type="EMBL" id="CP059735">
    <property type="protein sequence ID" value="WDD96679.1"/>
    <property type="molecule type" value="Genomic_DNA"/>
</dbReference>
<keyword evidence="1" id="KW-0732">Signal</keyword>
<dbReference type="Proteomes" id="UP000032568">
    <property type="component" value="Chromosome"/>
</dbReference>
<dbReference type="KEGG" id="tact:SG35_014960"/>
<evidence type="ECO:0000256" key="1">
    <source>
        <dbReference type="SAM" id="SignalP"/>
    </source>
</evidence>
<gene>
    <name evidence="2" type="ORF">SG35_014960</name>
</gene>
<dbReference type="RefSeq" id="WP_044834618.1">
    <property type="nucleotide sequence ID" value="NZ_CP059735.1"/>
</dbReference>